<accession>A0ABT7V9R1</accession>
<evidence type="ECO:0000256" key="2">
    <source>
        <dbReference type="SAM" id="Phobius"/>
    </source>
</evidence>
<organism evidence="3 4">
    <name type="scientific">Enorma phocaeensis</name>
    <dbReference type="NCBI Taxonomy" id="1871019"/>
    <lineage>
        <taxon>Bacteria</taxon>
        <taxon>Bacillati</taxon>
        <taxon>Actinomycetota</taxon>
        <taxon>Coriobacteriia</taxon>
        <taxon>Coriobacteriales</taxon>
        <taxon>Coriobacteriaceae</taxon>
        <taxon>Enorma</taxon>
    </lineage>
</organism>
<feature type="region of interest" description="Disordered" evidence="1">
    <location>
        <begin position="298"/>
        <end position="317"/>
    </location>
</feature>
<feature type="compositionally biased region" description="Basic and acidic residues" evidence="1">
    <location>
        <begin position="50"/>
        <end position="64"/>
    </location>
</feature>
<name>A0ABT7V9R1_9ACTN</name>
<dbReference type="EMBL" id="JAUDDZ010000007">
    <property type="protein sequence ID" value="MDM8275134.1"/>
    <property type="molecule type" value="Genomic_DNA"/>
</dbReference>
<evidence type="ECO:0000313" key="3">
    <source>
        <dbReference type="EMBL" id="MDM8275134.1"/>
    </source>
</evidence>
<reference evidence="4" key="1">
    <citation type="submission" date="2023-06" db="EMBL/GenBank/DDBJ databases">
        <title>Identification and characterization of horizontal gene transfer across gut microbiota members of farm animals based on homology search.</title>
        <authorList>
            <person name="Zeman M."/>
            <person name="Kubasova T."/>
            <person name="Jahodarova E."/>
            <person name="Nykrynova M."/>
            <person name="Rychlik I."/>
        </authorList>
    </citation>
    <scope>NUCLEOTIDE SEQUENCE [LARGE SCALE GENOMIC DNA]</scope>
    <source>
        <strain evidence="4">154_Feed</strain>
    </source>
</reference>
<feature type="compositionally biased region" description="Low complexity" evidence="1">
    <location>
        <begin position="115"/>
        <end position="125"/>
    </location>
</feature>
<keyword evidence="2" id="KW-1133">Transmembrane helix</keyword>
<dbReference type="RefSeq" id="WP_289545187.1">
    <property type="nucleotide sequence ID" value="NZ_JAUDDZ010000007.1"/>
</dbReference>
<feature type="compositionally biased region" description="Polar residues" evidence="1">
    <location>
        <begin position="305"/>
        <end position="317"/>
    </location>
</feature>
<comment type="caution">
    <text evidence="3">The sequence shown here is derived from an EMBL/GenBank/DDBJ whole genome shotgun (WGS) entry which is preliminary data.</text>
</comment>
<gene>
    <name evidence="3" type="ORF">QUW28_06430</name>
</gene>
<proteinExistence type="predicted"/>
<feature type="transmembrane region" description="Helical" evidence="2">
    <location>
        <begin position="137"/>
        <end position="157"/>
    </location>
</feature>
<keyword evidence="4" id="KW-1185">Reference proteome</keyword>
<evidence type="ECO:0000313" key="4">
    <source>
        <dbReference type="Proteomes" id="UP001529421"/>
    </source>
</evidence>
<dbReference type="Proteomes" id="UP001529421">
    <property type="component" value="Unassembled WGS sequence"/>
</dbReference>
<sequence length="407" mass="43241">MGLIQRKEQDGDDLFDGIEVIERTDSPEGETVEKVDLIGGSSAEDIAAAGRHERGEDLPPENERPLNPFGAPEEGPGLPAEAADAHGEDPSDADDRKGADEAAERPTDMKEAPVSSDAATDSAGTTSGGGHGGKTPLFIAIAVVAVLAAAVLGYFVGTGGFSSAQGLSSATLTEDQLDTVVASWSYNGEQHEVTAREAIESQYSLDNVKNDDDTYPAPSADSILSYVRNQILLADAESRGIEVTDDEMSSYAETNLGTSDYSAIATQYGVEEEQAKNIVRQNLMIQKLHDQVVPETAATMPDAPTQPSDESDSNPSSKEYADYIINLAGDEWDSEAGTWASTDGPYYQALSGESFTADSATYNQAMTAYYVAYQQYSQASSEASSEWTSYANTLFANSDLSLYGLFA</sequence>
<feature type="region of interest" description="Disordered" evidence="1">
    <location>
        <begin position="21"/>
        <end position="131"/>
    </location>
</feature>
<reference evidence="3 4" key="2">
    <citation type="submission" date="2023-06" db="EMBL/GenBank/DDBJ databases">
        <authorList>
            <person name="Zeman M."/>
            <person name="Kubasova T."/>
            <person name="Jahodarova E."/>
            <person name="Nykrynova M."/>
            <person name="Rychlik I."/>
        </authorList>
    </citation>
    <scope>NUCLEOTIDE SEQUENCE [LARGE SCALE GENOMIC DNA]</scope>
    <source>
        <strain evidence="3 4">154_Feed</strain>
    </source>
</reference>
<keyword evidence="2" id="KW-0812">Transmembrane</keyword>
<feature type="compositionally biased region" description="Basic and acidic residues" evidence="1">
    <location>
        <begin position="21"/>
        <end position="36"/>
    </location>
</feature>
<dbReference type="InterPro" id="IPR027304">
    <property type="entry name" value="Trigger_fact/SurA_dom_sf"/>
</dbReference>
<keyword evidence="2" id="KW-0472">Membrane</keyword>
<feature type="compositionally biased region" description="Basic and acidic residues" evidence="1">
    <location>
        <begin position="83"/>
        <end position="111"/>
    </location>
</feature>
<evidence type="ECO:0000256" key="1">
    <source>
        <dbReference type="SAM" id="MobiDB-lite"/>
    </source>
</evidence>
<dbReference type="SUPFAM" id="SSF109998">
    <property type="entry name" value="Triger factor/SurA peptide-binding domain-like"/>
    <property type="match status" value="1"/>
</dbReference>
<protein>
    <submittedName>
        <fullName evidence="3">Uncharacterized protein</fullName>
    </submittedName>
</protein>